<evidence type="ECO:0000313" key="3">
    <source>
        <dbReference type="EMBL" id="CAH3039116.1"/>
    </source>
</evidence>
<dbReference type="PANTHER" id="PTHR14398">
    <property type="entry name" value="RNA RECOGNITION RRM/RNP DOMAIN"/>
    <property type="match status" value="1"/>
</dbReference>
<dbReference type="InterPro" id="IPR012677">
    <property type="entry name" value="Nucleotide-bd_a/b_plait_sf"/>
</dbReference>
<dbReference type="SUPFAM" id="SSF54928">
    <property type="entry name" value="RNA-binding domain, RBD"/>
    <property type="match status" value="1"/>
</dbReference>
<gene>
    <name evidence="3" type="ORF">PLOB_00042972</name>
</gene>
<proteinExistence type="predicted"/>
<dbReference type="Gene3D" id="3.30.70.330">
    <property type="match status" value="1"/>
</dbReference>
<evidence type="ECO:0000313" key="4">
    <source>
        <dbReference type="Proteomes" id="UP001159405"/>
    </source>
</evidence>
<dbReference type="InterPro" id="IPR035979">
    <property type="entry name" value="RBD_domain_sf"/>
</dbReference>
<feature type="compositionally biased region" description="Low complexity" evidence="2">
    <location>
        <begin position="34"/>
        <end position="49"/>
    </location>
</feature>
<evidence type="ECO:0000256" key="1">
    <source>
        <dbReference type="ARBA" id="ARBA00022884"/>
    </source>
</evidence>
<name>A0ABN8MZ15_9CNID</name>
<feature type="compositionally biased region" description="Basic and acidic residues" evidence="2">
    <location>
        <begin position="150"/>
        <end position="159"/>
    </location>
</feature>
<organism evidence="3 4">
    <name type="scientific">Porites lobata</name>
    <dbReference type="NCBI Taxonomy" id="104759"/>
    <lineage>
        <taxon>Eukaryota</taxon>
        <taxon>Metazoa</taxon>
        <taxon>Cnidaria</taxon>
        <taxon>Anthozoa</taxon>
        <taxon>Hexacorallia</taxon>
        <taxon>Scleractinia</taxon>
        <taxon>Fungiina</taxon>
        <taxon>Poritidae</taxon>
        <taxon>Porites</taxon>
    </lineage>
</organism>
<dbReference type="InterPro" id="IPR045137">
    <property type="entry name" value="RBM26/27"/>
</dbReference>
<dbReference type="CDD" id="cd12257">
    <property type="entry name" value="RRM1_RBM26_like"/>
    <property type="match status" value="1"/>
</dbReference>
<protein>
    <recommendedName>
        <fullName evidence="5">RRM domain-containing protein</fullName>
    </recommendedName>
</protein>
<accession>A0ABN8MZ15</accession>
<feature type="region of interest" description="Disordered" evidence="2">
    <location>
        <begin position="18"/>
        <end position="57"/>
    </location>
</feature>
<dbReference type="PANTHER" id="PTHR14398:SF0">
    <property type="entry name" value="ZINC FINGER PROTEIN SWM"/>
    <property type="match status" value="1"/>
</dbReference>
<keyword evidence="1" id="KW-0694">RNA-binding</keyword>
<reference evidence="3 4" key="1">
    <citation type="submission" date="2022-05" db="EMBL/GenBank/DDBJ databases">
        <authorList>
            <consortium name="Genoscope - CEA"/>
            <person name="William W."/>
        </authorList>
    </citation>
    <scope>NUCLEOTIDE SEQUENCE [LARGE SCALE GENOMIC DNA]</scope>
</reference>
<comment type="caution">
    <text evidence="3">The sequence shown here is derived from an EMBL/GenBank/DDBJ whole genome shotgun (WGS) entry which is preliminary data.</text>
</comment>
<evidence type="ECO:0008006" key="5">
    <source>
        <dbReference type="Google" id="ProtNLM"/>
    </source>
</evidence>
<evidence type="ECO:0000256" key="2">
    <source>
        <dbReference type="SAM" id="MobiDB-lite"/>
    </source>
</evidence>
<sequence length="186" mass="20247">PGISAPPPTVPTMLDRVVIHPDATNNTPVPPQEQPLQPQQQSSGVPQPGVAQAPSSVNHTVPVKNRLWFPRNFSDTLELKRIPRDLNNIGKLNDNFQRFGSITNIQVGAFGDPEAALVQFSHHSEAKAAHSCPDAVLGNRFIRVFWHNPDRQQNNKDGHSNQGATASSGNTEPVKTESTTTEDANK</sequence>
<feature type="non-terminal residue" evidence="3">
    <location>
        <position position="186"/>
    </location>
</feature>
<feature type="region of interest" description="Disordered" evidence="2">
    <location>
        <begin position="150"/>
        <end position="186"/>
    </location>
</feature>
<feature type="non-terminal residue" evidence="3">
    <location>
        <position position="1"/>
    </location>
</feature>
<dbReference type="EMBL" id="CALNXK010000007">
    <property type="protein sequence ID" value="CAH3039116.1"/>
    <property type="molecule type" value="Genomic_DNA"/>
</dbReference>
<feature type="compositionally biased region" description="Polar residues" evidence="2">
    <location>
        <begin position="160"/>
        <end position="186"/>
    </location>
</feature>
<keyword evidence="4" id="KW-1185">Reference proteome</keyword>
<dbReference type="Proteomes" id="UP001159405">
    <property type="component" value="Unassembled WGS sequence"/>
</dbReference>